<evidence type="ECO:0000256" key="1">
    <source>
        <dbReference type="ARBA" id="ARBA00005721"/>
    </source>
</evidence>
<dbReference type="PANTHER" id="PTHR34297:SF1">
    <property type="entry name" value="ASP23_GLS24 FAMILY ENVELOPE STRESS RESPONSE PROTEIN"/>
    <property type="match status" value="1"/>
</dbReference>
<sequence length="114" mass="12505">MAIFKRVPPGGQKGKVSYNAGIVSGIVSLAVSEVEGVELLSGKKRGLKLYFEKDGIYADISVRVDYGYNVPEVAFKIQQTVKHNVEAMTEYKVAKVDVYVAGVDFSEERSAEQN</sequence>
<protein>
    <submittedName>
        <fullName evidence="2">Asp23/Gls24 family envelope stress response protein</fullName>
    </submittedName>
</protein>
<dbReference type="InterPro" id="IPR005531">
    <property type="entry name" value="Asp23"/>
</dbReference>
<comment type="caution">
    <text evidence="2">The sequence shown here is derived from an EMBL/GenBank/DDBJ whole genome shotgun (WGS) entry which is preliminary data.</text>
</comment>
<organism evidence="2 3">
    <name type="scientific">Candidatus Borkfalkia excrementavium</name>
    <dbReference type="NCBI Taxonomy" id="2838505"/>
    <lineage>
        <taxon>Bacteria</taxon>
        <taxon>Bacillati</taxon>
        <taxon>Bacillota</taxon>
        <taxon>Clostridia</taxon>
        <taxon>Christensenellales</taxon>
        <taxon>Christensenellaceae</taxon>
        <taxon>Candidatus Borkfalkia</taxon>
    </lineage>
</organism>
<evidence type="ECO:0000313" key="3">
    <source>
        <dbReference type="Proteomes" id="UP000824135"/>
    </source>
</evidence>
<proteinExistence type="inferred from homology"/>
<comment type="similarity">
    <text evidence="1">Belongs to the asp23 family.</text>
</comment>
<reference evidence="2" key="1">
    <citation type="journal article" date="2021" name="PeerJ">
        <title>Extensive microbial diversity within the chicken gut microbiome revealed by metagenomics and culture.</title>
        <authorList>
            <person name="Gilroy R."/>
            <person name="Ravi A."/>
            <person name="Getino M."/>
            <person name="Pursley I."/>
            <person name="Horton D.L."/>
            <person name="Alikhan N.F."/>
            <person name="Baker D."/>
            <person name="Gharbi K."/>
            <person name="Hall N."/>
            <person name="Watson M."/>
            <person name="Adriaenssens E.M."/>
            <person name="Foster-Nyarko E."/>
            <person name="Jarju S."/>
            <person name="Secka A."/>
            <person name="Antonio M."/>
            <person name="Oren A."/>
            <person name="Chaudhuri R.R."/>
            <person name="La Ragione R."/>
            <person name="Hildebrand F."/>
            <person name="Pallen M.J."/>
        </authorList>
    </citation>
    <scope>NUCLEOTIDE SEQUENCE</scope>
    <source>
        <strain evidence="2">CHK199-9574</strain>
    </source>
</reference>
<dbReference type="Pfam" id="PF03780">
    <property type="entry name" value="Asp23"/>
    <property type="match status" value="1"/>
</dbReference>
<gene>
    <name evidence="2" type="ORF">H9728_05080</name>
</gene>
<dbReference type="AlphaFoldDB" id="A0A9D1Z8W0"/>
<name>A0A9D1Z8W0_9FIRM</name>
<dbReference type="PANTHER" id="PTHR34297">
    <property type="entry name" value="HYPOTHETICAL CYTOSOLIC PROTEIN-RELATED"/>
    <property type="match status" value="1"/>
</dbReference>
<evidence type="ECO:0000313" key="2">
    <source>
        <dbReference type="EMBL" id="HIY78399.1"/>
    </source>
</evidence>
<dbReference type="EMBL" id="DXCO01000035">
    <property type="protein sequence ID" value="HIY78399.1"/>
    <property type="molecule type" value="Genomic_DNA"/>
</dbReference>
<accession>A0A9D1Z8W0</accession>
<reference evidence="2" key="2">
    <citation type="submission" date="2021-04" db="EMBL/GenBank/DDBJ databases">
        <authorList>
            <person name="Gilroy R."/>
        </authorList>
    </citation>
    <scope>NUCLEOTIDE SEQUENCE</scope>
    <source>
        <strain evidence="2">CHK199-9574</strain>
    </source>
</reference>
<dbReference type="Proteomes" id="UP000824135">
    <property type="component" value="Unassembled WGS sequence"/>
</dbReference>